<feature type="transmembrane region" description="Helical" evidence="9">
    <location>
        <begin position="310"/>
        <end position="331"/>
    </location>
</feature>
<evidence type="ECO:0000256" key="1">
    <source>
        <dbReference type="ARBA" id="ARBA00004651"/>
    </source>
</evidence>
<evidence type="ECO:0000256" key="7">
    <source>
        <dbReference type="ARBA" id="ARBA00022989"/>
    </source>
</evidence>
<evidence type="ECO:0000256" key="3">
    <source>
        <dbReference type="ARBA" id="ARBA00022448"/>
    </source>
</evidence>
<feature type="transmembrane region" description="Helical" evidence="9">
    <location>
        <begin position="255"/>
        <end position="274"/>
    </location>
</feature>
<dbReference type="OrthoDB" id="9804874at2"/>
<comment type="similarity">
    <text evidence="2 9">Belongs to the alanine or glycine:cation symporter (AGCS) (TC 2.A.25) family.</text>
</comment>
<feature type="transmembrane region" description="Helical" evidence="9">
    <location>
        <begin position="148"/>
        <end position="167"/>
    </location>
</feature>
<evidence type="ECO:0000256" key="8">
    <source>
        <dbReference type="ARBA" id="ARBA00023136"/>
    </source>
</evidence>
<dbReference type="Proteomes" id="UP000000496">
    <property type="component" value="Chromosome gsn.131"/>
</dbReference>
<dbReference type="PRINTS" id="PR00175">
    <property type="entry name" value="NAALASMPORT"/>
</dbReference>
<dbReference type="EMBL" id="FR872582">
    <property type="protein sequence ID" value="CCB89352.1"/>
    <property type="molecule type" value="Genomic_DNA"/>
</dbReference>
<dbReference type="RefSeq" id="WP_013943818.1">
    <property type="nucleotide sequence ID" value="NC_015713.1"/>
</dbReference>
<dbReference type="NCBIfam" id="TIGR00835">
    <property type="entry name" value="agcS"/>
    <property type="match status" value="1"/>
</dbReference>
<accession>F8L937</accession>
<dbReference type="InterPro" id="IPR001463">
    <property type="entry name" value="Na/Ala_symport"/>
</dbReference>
<protein>
    <submittedName>
        <fullName evidence="10">Uncharacterized transporter HI_0883</fullName>
    </submittedName>
</protein>
<evidence type="ECO:0000256" key="6">
    <source>
        <dbReference type="ARBA" id="ARBA00022847"/>
    </source>
</evidence>
<dbReference type="AlphaFoldDB" id="F8L937"/>
<sequence length="473" mass="50789">MNPIHSEALIEWLDGIDYFLWSRCLIFLLVGVGLFLTFRLRGMQFKYLPYAMKLAFTRQDDQAQGDISQFQALMTALAATIGIGSIAGVATAIVGGGMGSIFWMWVIALIGMATKYAEAILAIKFRTKDHRGEMCGGPMYYIRKGLKWKWLAGFFAVSGMLSAFAGGNLTQSHSIADAVYDLLHIPPLWTGLIVAIATALIVIGGIGSIGRVCSVMVPIMAGLYIVGGLSIIIMHIHLVPASLVHIVKSAFTGEAMTGGFVGATVIAALQFGVARGISSNEAGLGSGPIAAAAAKTDVPGRHALISMTTVFLSTLVVCTITALVVSVTGVLGQTDAEGKVLNGAPLVMEAFRSVLPFGDVIVAIGLILFGYSTIIGWSYYGEKCMEYLAGEKAIYIFRVIFCLFVFMGALMSIELVWPLVDIMNGLMTLPNLIGLIALSSVVVKESNEFFKLLKREKDERFRDKTTTFASSED</sequence>
<feature type="transmembrane region" description="Helical" evidence="9">
    <location>
        <begin position="425"/>
        <end position="443"/>
    </location>
</feature>
<keyword evidence="5 9" id="KW-0812">Transmembrane</keyword>
<keyword evidence="11" id="KW-1185">Reference proteome</keyword>
<reference key="1">
    <citation type="journal article" date="2011" name="Mol. Biol. Evol.">
        <title>Unity in variety -- the pan-genome of the Chlamydiae.</title>
        <authorList>
            <person name="Collingro A."/>
            <person name="Tischler P."/>
            <person name="Weinmaier T."/>
            <person name="Penz T."/>
            <person name="Heinz E."/>
            <person name="Brunham R.C."/>
            <person name="Read T.D."/>
            <person name="Bavoil P.M."/>
            <person name="Sachse K."/>
            <person name="Kahane S."/>
            <person name="Friedman M.G."/>
            <person name="Rattei T."/>
            <person name="Myers G.S.A."/>
            <person name="Horn M."/>
        </authorList>
    </citation>
    <scope>NUCLEOTIDE SEQUENCE</scope>
    <source>
        <strain>Z</strain>
    </source>
</reference>
<feature type="transmembrane region" description="Helical" evidence="9">
    <location>
        <begin position="360"/>
        <end position="381"/>
    </location>
</feature>
<evidence type="ECO:0000313" key="10">
    <source>
        <dbReference type="EMBL" id="CCB89352.1"/>
    </source>
</evidence>
<dbReference type="PANTHER" id="PTHR30330">
    <property type="entry name" value="AGSS FAMILY TRANSPORTER, SODIUM-ALANINE"/>
    <property type="match status" value="1"/>
</dbReference>
<gene>
    <name evidence="10" type="primary">dagA-A</name>
    <name evidence="10" type="ordered locus">SNE_A14750</name>
</gene>
<dbReference type="KEGG" id="sng:SNE_A14750"/>
<dbReference type="GO" id="GO:0005886">
    <property type="term" value="C:plasma membrane"/>
    <property type="evidence" value="ECO:0007669"/>
    <property type="project" value="UniProtKB-SubCell"/>
</dbReference>
<feature type="transmembrane region" description="Helical" evidence="9">
    <location>
        <begin position="72"/>
        <end position="95"/>
    </location>
</feature>
<dbReference type="Pfam" id="PF01235">
    <property type="entry name" value="Na_Ala_symp"/>
    <property type="match status" value="1"/>
</dbReference>
<dbReference type="STRING" id="331113.SNE_A14750"/>
<dbReference type="eggNOG" id="COG1115">
    <property type="taxonomic scope" value="Bacteria"/>
</dbReference>
<keyword evidence="6 9" id="KW-0769">Symport</keyword>
<evidence type="ECO:0000313" key="11">
    <source>
        <dbReference type="Proteomes" id="UP000000496"/>
    </source>
</evidence>
<evidence type="ECO:0000256" key="4">
    <source>
        <dbReference type="ARBA" id="ARBA00022475"/>
    </source>
</evidence>
<feature type="transmembrane region" description="Helical" evidence="9">
    <location>
        <begin position="187"/>
        <end position="209"/>
    </location>
</feature>
<keyword evidence="8 9" id="KW-0472">Membrane</keyword>
<evidence type="ECO:0000256" key="5">
    <source>
        <dbReference type="ARBA" id="ARBA00022692"/>
    </source>
</evidence>
<proteinExistence type="inferred from homology"/>
<dbReference type="Gene3D" id="1.20.1740.10">
    <property type="entry name" value="Amino acid/polyamine transporter I"/>
    <property type="match status" value="1"/>
</dbReference>
<name>F8L937_SIMNZ</name>
<feature type="transmembrane region" description="Helical" evidence="9">
    <location>
        <begin position="393"/>
        <end position="413"/>
    </location>
</feature>
<dbReference type="HOGENOM" id="CLU_024867_1_2_0"/>
<dbReference type="FunFam" id="1.20.1740.10:FF:000004">
    <property type="entry name" value="Sodium:alanine symporter family protein"/>
    <property type="match status" value="1"/>
</dbReference>
<keyword evidence="4 9" id="KW-1003">Cell membrane</keyword>
<organism evidence="10 11">
    <name type="scientific">Simkania negevensis (strain ATCC VR-1471 / DSM 27360 / Z)</name>
    <dbReference type="NCBI Taxonomy" id="331113"/>
    <lineage>
        <taxon>Bacteria</taxon>
        <taxon>Pseudomonadati</taxon>
        <taxon>Chlamydiota</taxon>
        <taxon>Chlamydiia</taxon>
        <taxon>Parachlamydiales</taxon>
        <taxon>Simkaniaceae</taxon>
        <taxon>Simkania</taxon>
    </lineage>
</organism>
<reference evidence="10 11" key="2">
    <citation type="journal article" date="2011" name="Mol. Biol. Evol.">
        <title>Unity in variety--the pan-genome of the Chlamydiae.</title>
        <authorList>
            <person name="Collingro A."/>
            <person name="Tischler P."/>
            <person name="Weinmaier T."/>
            <person name="Penz T."/>
            <person name="Heinz E."/>
            <person name="Brunham R.C."/>
            <person name="Read T.D."/>
            <person name="Bavoil P.M."/>
            <person name="Sachse K."/>
            <person name="Kahane S."/>
            <person name="Friedman M.G."/>
            <person name="Rattei T."/>
            <person name="Myers G.S."/>
            <person name="Horn M."/>
        </authorList>
    </citation>
    <scope>NUCLEOTIDE SEQUENCE [LARGE SCALE GENOMIC DNA]</scope>
    <source>
        <strain evidence="11">ATCC VR-1471 / Z</strain>
    </source>
</reference>
<comment type="subcellular location">
    <subcellularLocation>
        <location evidence="1 9">Cell membrane</location>
        <topology evidence="1 9">Multi-pass membrane protein</topology>
    </subcellularLocation>
</comment>
<feature type="transmembrane region" description="Helical" evidence="9">
    <location>
        <begin position="101"/>
        <end position="123"/>
    </location>
</feature>
<feature type="transmembrane region" description="Helical" evidence="9">
    <location>
        <begin position="20"/>
        <end position="38"/>
    </location>
</feature>
<feature type="transmembrane region" description="Helical" evidence="9">
    <location>
        <begin position="221"/>
        <end position="243"/>
    </location>
</feature>
<evidence type="ECO:0000256" key="9">
    <source>
        <dbReference type="RuleBase" id="RU363064"/>
    </source>
</evidence>
<keyword evidence="3 9" id="KW-0813">Transport</keyword>
<evidence type="ECO:0000256" key="2">
    <source>
        <dbReference type="ARBA" id="ARBA00009261"/>
    </source>
</evidence>
<dbReference type="PANTHER" id="PTHR30330:SF3">
    <property type="entry name" value="TRANSCRIPTIONAL REGULATOR, LRP FAMILY"/>
    <property type="match status" value="1"/>
</dbReference>
<dbReference type="GO" id="GO:0005283">
    <property type="term" value="F:amino acid:sodium symporter activity"/>
    <property type="evidence" value="ECO:0007669"/>
    <property type="project" value="InterPro"/>
</dbReference>
<keyword evidence="7 9" id="KW-1133">Transmembrane helix</keyword>